<protein>
    <recommendedName>
        <fullName evidence="3">HTH CENPB-type domain-containing protein</fullName>
    </recommendedName>
</protein>
<accession>A0A2H3D4X1</accession>
<sequence length="104" mass="12135">ETGKEIKLNHATVINHAKGKNTCAQNNAQKAWLTPKEVEIIIAYIIELRNHGFPLSHWWLKEHVNEILGAWLRDHFLIGSVGKKWTHCFLKNTQIISRWHGLRH</sequence>
<feature type="non-terminal residue" evidence="1">
    <location>
        <position position="1"/>
    </location>
</feature>
<name>A0A2H3D4X1_ARMGA</name>
<evidence type="ECO:0008006" key="3">
    <source>
        <dbReference type="Google" id="ProtNLM"/>
    </source>
</evidence>
<gene>
    <name evidence="1" type="ORF">ARMGADRAFT_946408</name>
</gene>
<evidence type="ECO:0000313" key="2">
    <source>
        <dbReference type="Proteomes" id="UP000217790"/>
    </source>
</evidence>
<dbReference type="Proteomes" id="UP000217790">
    <property type="component" value="Unassembled WGS sequence"/>
</dbReference>
<keyword evidence="2" id="KW-1185">Reference proteome</keyword>
<organism evidence="1 2">
    <name type="scientific">Armillaria gallica</name>
    <name type="common">Bulbous honey fungus</name>
    <name type="synonym">Armillaria bulbosa</name>
    <dbReference type="NCBI Taxonomy" id="47427"/>
    <lineage>
        <taxon>Eukaryota</taxon>
        <taxon>Fungi</taxon>
        <taxon>Dikarya</taxon>
        <taxon>Basidiomycota</taxon>
        <taxon>Agaricomycotina</taxon>
        <taxon>Agaricomycetes</taxon>
        <taxon>Agaricomycetidae</taxon>
        <taxon>Agaricales</taxon>
        <taxon>Marasmiineae</taxon>
        <taxon>Physalacriaceae</taxon>
        <taxon>Armillaria</taxon>
    </lineage>
</organism>
<dbReference type="EMBL" id="KZ293716">
    <property type="protein sequence ID" value="PBK82536.1"/>
    <property type="molecule type" value="Genomic_DNA"/>
</dbReference>
<dbReference type="AlphaFoldDB" id="A0A2H3D4X1"/>
<dbReference type="OMA" id="SNESRGW"/>
<dbReference type="OrthoDB" id="2668963at2759"/>
<dbReference type="STRING" id="47427.A0A2H3D4X1"/>
<evidence type="ECO:0000313" key="1">
    <source>
        <dbReference type="EMBL" id="PBK82536.1"/>
    </source>
</evidence>
<reference evidence="2" key="1">
    <citation type="journal article" date="2017" name="Nat. Ecol. Evol.">
        <title>Genome expansion and lineage-specific genetic innovations in the forest pathogenic fungi Armillaria.</title>
        <authorList>
            <person name="Sipos G."/>
            <person name="Prasanna A.N."/>
            <person name="Walter M.C."/>
            <person name="O'Connor E."/>
            <person name="Balint B."/>
            <person name="Krizsan K."/>
            <person name="Kiss B."/>
            <person name="Hess J."/>
            <person name="Varga T."/>
            <person name="Slot J."/>
            <person name="Riley R."/>
            <person name="Boka B."/>
            <person name="Rigling D."/>
            <person name="Barry K."/>
            <person name="Lee J."/>
            <person name="Mihaltcheva S."/>
            <person name="LaButti K."/>
            <person name="Lipzen A."/>
            <person name="Waldron R."/>
            <person name="Moloney N.M."/>
            <person name="Sperisen C."/>
            <person name="Kredics L."/>
            <person name="Vagvoelgyi C."/>
            <person name="Patrignani A."/>
            <person name="Fitzpatrick D."/>
            <person name="Nagy I."/>
            <person name="Doyle S."/>
            <person name="Anderson J.B."/>
            <person name="Grigoriev I.V."/>
            <person name="Gueldener U."/>
            <person name="Muensterkoetter M."/>
            <person name="Nagy L.G."/>
        </authorList>
    </citation>
    <scope>NUCLEOTIDE SEQUENCE [LARGE SCALE GENOMIC DNA]</scope>
    <source>
        <strain evidence="2">Ar21-2</strain>
    </source>
</reference>
<dbReference type="InParanoid" id="A0A2H3D4X1"/>
<proteinExistence type="predicted"/>